<evidence type="ECO:0000313" key="2">
    <source>
        <dbReference type="Proteomes" id="UP000032431"/>
    </source>
</evidence>
<dbReference type="STRING" id="29343.CCDG5_0158"/>
<dbReference type="HOGENOM" id="CLU_168781_4_2_9"/>
<gene>
    <name evidence="1" type="ORF">CCDG5_0158</name>
</gene>
<keyword evidence="2" id="KW-1185">Reference proteome</keyword>
<dbReference type="PATRIC" id="fig|29343.3.peg.161"/>
<dbReference type="OrthoDB" id="1707820at2"/>
<sequence length="61" mass="7155">MANITSKELSALEDQLNYEQMLVKKYRTFANACSDPQLRQKCEQVASRHQDHFNRLMSHLS</sequence>
<protein>
    <recommendedName>
        <fullName evidence="3">Spore coat protein</fullName>
    </recommendedName>
</protein>
<dbReference type="InterPro" id="IPR009078">
    <property type="entry name" value="Ferritin-like_SF"/>
</dbReference>
<organism evidence="1 2">
    <name type="scientific">[Clostridium] cellulosi</name>
    <dbReference type="NCBI Taxonomy" id="29343"/>
    <lineage>
        <taxon>Bacteria</taxon>
        <taxon>Bacillati</taxon>
        <taxon>Bacillota</taxon>
        <taxon>Clostridia</taxon>
        <taxon>Eubacteriales</taxon>
        <taxon>Oscillospiraceae</taxon>
        <taxon>Oscillospiraceae incertae sedis</taxon>
    </lineage>
</organism>
<evidence type="ECO:0000313" key="1">
    <source>
        <dbReference type="EMBL" id="CDZ23302.1"/>
    </source>
</evidence>
<dbReference type="Proteomes" id="UP000032431">
    <property type="component" value="Chromosome I"/>
</dbReference>
<name>A0A078KLC5_9FIRM</name>
<evidence type="ECO:0008006" key="3">
    <source>
        <dbReference type="Google" id="ProtNLM"/>
    </source>
</evidence>
<dbReference type="InterPro" id="IPR012347">
    <property type="entry name" value="Ferritin-like"/>
</dbReference>
<accession>A0A078KLC5</accession>
<reference evidence="2" key="1">
    <citation type="submission" date="2014-07" db="EMBL/GenBank/DDBJ databases">
        <authorList>
            <person name="Wibberg D."/>
        </authorList>
    </citation>
    <scope>NUCLEOTIDE SEQUENCE [LARGE SCALE GENOMIC DNA]</scope>
    <source>
        <strain evidence="2">DG5</strain>
    </source>
</reference>
<dbReference type="EMBL" id="LM995447">
    <property type="protein sequence ID" value="CDZ23302.1"/>
    <property type="molecule type" value="Genomic_DNA"/>
</dbReference>
<proteinExistence type="predicted"/>
<dbReference type="Gene3D" id="1.20.1260.10">
    <property type="match status" value="1"/>
</dbReference>
<dbReference type="AlphaFoldDB" id="A0A078KLC5"/>
<dbReference type="SUPFAM" id="SSF47240">
    <property type="entry name" value="Ferritin-like"/>
    <property type="match status" value="1"/>
</dbReference>
<dbReference type="KEGG" id="ccel:CCDG5_0158"/>